<evidence type="ECO:0000256" key="1">
    <source>
        <dbReference type="SAM" id="MobiDB-lite"/>
    </source>
</evidence>
<dbReference type="Proteomes" id="UP001286313">
    <property type="component" value="Unassembled WGS sequence"/>
</dbReference>
<dbReference type="EMBL" id="JAWQEG010002394">
    <property type="protein sequence ID" value="KAK3872270.1"/>
    <property type="molecule type" value="Genomic_DNA"/>
</dbReference>
<feature type="region of interest" description="Disordered" evidence="1">
    <location>
        <begin position="1"/>
        <end position="108"/>
    </location>
</feature>
<feature type="compositionally biased region" description="Basic residues" evidence="1">
    <location>
        <begin position="1"/>
        <end position="10"/>
    </location>
</feature>
<sequence>MKKAGRMTRRSSKDGRKEDMKKASQKAGRKTDKPRSRQADHYYVGGGGEDTGETHTQETESPTQPNKERDAPHLLIHQRKRHTPPTHPSRKEDTTHLGFSSIHPPNHQ</sequence>
<accession>A0AAE1FF84</accession>
<feature type="compositionally biased region" description="Basic and acidic residues" evidence="1">
    <location>
        <begin position="11"/>
        <end position="22"/>
    </location>
</feature>
<organism evidence="2 3">
    <name type="scientific">Petrolisthes cinctipes</name>
    <name type="common">Flat porcelain crab</name>
    <dbReference type="NCBI Taxonomy" id="88211"/>
    <lineage>
        <taxon>Eukaryota</taxon>
        <taxon>Metazoa</taxon>
        <taxon>Ecdysozoa</taxon>
        <taxon>Arthropoda</taxon>
        <taxon>Crustacea</taxon>
        <taxon>Multicrustacea</taxon>
        <taxon>Malacostraca</taxon>
        <taxon>Eumalacostraca</taxon>
        <taxon>Eucarida</taxon>
        <taxon>Decapoda</taxon>
        <taxon>Pleocyemata</taxon>
        <taxon>Anomura</taxon>
        <taxon>Galatheoidea</taxon>
        <taxon>Porcellanidae</taxon>
        <taxon>Petrolisthes</taxon>
    </lineage>
</organism>
<gene>
    <name evidence="2" type="ORF">Pcinc_022641</name>
</gene>
<keyword evidence="3" id="KW-1185">Reference proteome</keyword>
<evidence type="ECO:0000313" key="3">
    <source>
        <dbReference type="Proteomes" id="UP001286313"/>
    </source>
</evidence>
<protein>
    <submittedName>
        <fullName evidence="2">Uncharacterized protein</fullName>
    </submittedName>
</protein>
<comment type="caution">
    <text evidence="2">The sequence shown here is derived from an EMBL/GenBank/DDBJ whole genome shotgun (WGS) entry which is preliminary data.</text>
</comment>
<name>A0AAE1FF84_PETCI</name>
<proteinExistence type="predicted"/>
<evidence type="ECO:0000313" key="2">
    <source>
        <dbReference type="EMBL" id="KAK3872270.1"/>
    </source>
</evidence>
<reference evidence="2" key="1">
    <citation type="submission" date="2023-10" db="EMBL/GenBank/DDBJ databases">
        <title>Genome assemblies of two species of porcelain crab, Petrolisthes cinctipes and Petrolisthes manimaculis (Anomura: Porcellanidae).</title>
        <authorList>
            <person name="Angst P."/>
        </authorList>
    </citation>
    <scope>NUCLEOTIDE SEQUENCE</scope>
    <source>
        <strain evidence="2">PB745_01</strain>
        <tissue evidence="2">Gill</tissue>
    </source>
</reference>
<dbReference type="AlphaFoldDB" id="A0AAE1FF84"/>
<feature type="compositionally biased region" description="Basic and acidic residues" evidence="1">
    <location>
        <begin position="29"/>
        <end position="40"/>
    </location>
</feature>